<proteinExistence type="predicted"/>
<reference evidence="1 2" key="1">
    <citation type="submission" date="2018-10" db="EMBL/GenBank/DDBJ databases">
        <title>An updated phylogeny of the Alphaproteobacteria reveals that the parasitic Rickettsiales and Holosporales have independent origins.</title>
        <authorList>
            <person name="Munoz-Gomez S.A."/>
            <person name="Hess S."/>
            <person name="Burger G."/>
            <person name="Lang B.F."/>
            <person name="Susko E."/>
            <person name="Slamovits C.H."/>
            <person name="Roger A.J."/>
        </authorList>
    </citation>
    <scope>NUCLEOTIDE SEQUENCE [LARGE SCALE GENOMIC DNA]</scope>
    <source>
        <strain evidence="1">HOLO01</strain>
    </source>
</reference>
<protein>
    <submittedName>
        <fullName evidence="1">Uncharacterized protein</fullName>
    </submittedName>
</protein>
<evidence type="ECO:0000313" key="1">
    <source>
        <dbReference type="EMBL" id="RZI46811.1"/>
    </source>
</evidence>
<accession>A0A4Q7DIL5</accession>
<keyword evidence="2" id="KW-1185">Reference proteome</keyword>
<dbReference type="PROSITE" id="PS51257">
    <property type="entry name" value="PROKAR_LIPOPROTEIN"/>
    <property type="match status" value="1"/>
</dbReference>
<dbReference type="EMBL" id="SCFB01000002">
    <property type="protein sequence ID" value="RZI46811.1"/>
    <property type="molecule type" value="Genomic_DNA"/>
</dbReference>
<dbReference type="AlphaFoldDB" id="A0A4Q7DIL5"/>
<sequence>MLNTLKYLFLTSSVLGGACIASNGDLGKEFSELPSGSAQRFVSTKANDETLLAIKQFLNMQTKILYIQIEENEKSIKAFEEKEYTKEEAEELYAYGMITMTDLIRIQAKQVDLTLTSKQARCFYGFRQID</sequence>
<evidence type="ECO:0000313" key="2">
    <source>
        <dbReference type="Proteomes" id="UP000293550"/>
    </source>
</evidence>
<comment type="caution">
    <text evidence="1">The sequence shown here is derived from an EMBL/GenBank/DDBJ whole genome shotgun (WGS) entry which is preliminary data.</text>
</comment>
<organism evidence="1 2">
    <name type="scientific">Candidatus Finniella inopinata</name>
    <dbReference type="NCBI Taxonomy" id="1696036"/>
    <lineage>
        <taxon>Bacteria</taxon>
        <taxon>Pseudomonadati</taxon>
        <taxon>Pseudomonadota</taxon>
        <taxon>Alphaproteobacteria</taxon>
        <taxon>Holosporales</taxon>
        <taxon>Candidatus Paracaedibacteraceae</taxon>
        <taxon>Candidatus Finniella</taxon>
    </lineage>
</organism>
<dbReference type="Proteomes" id="UP000293550">
    <property type="component" value="Unassembled WGS sequence"/>
</dbReference>
<gene>
    <name evidence="1" type="ORF">EQU50_00875</name>
</gene>
<dbReference type="RefSeq" id="WP_130153285.1">
    <property type="nucleotide sequence ID" value="NZ_SCFB01000002.1"/>
</dbReference>
<name>A0A4Q7DIL5_9PROT</name>